<evidence type="ECO:0000313" key="3">
    <source>
        <dbReference type="Proteomes" id="UP000823674"/>
    </source>
</evidence>
<comment type="caution">
    <text evidence="2">The sequence shown here is derived from an EMBL/GenBank/DDBJ whole genome shotgun (WGS) entry which is preliminary data.</text>
</comment>
<reference evidence="2 3" key="1">
    <citation type="submission" date="2021-03" db="EMBL/GenBank/DDBJ databases">
        <authorList>
            <person name="King G.J."/>
            <person name="Bancroft I."/>
            <person name="Baten A."/>
            <person name="Bloomfield J."/>
            <person name="Borpatragohain P."/>
            <person name="He Z."/>
            <person name="Irish N."/>
            <person name="Irwin J."/>
            <person name="Liu K."/>
            <person name="Mauleon R.P."/>
            <person name="Moore J."/>
            <person name="Morris R."/>
            <person name="Ostergaard L."/>
            <person name="Wang B."/>
            <person name="Wells R."/>
        </authorList>
    </citation>
    <scope>NUCLEOTIDE SEQUENCE [LARGE SCALE GENOMIC DNA]</scope>
    <source>
        <strain evidence="2">R-o-18</strain>
        <tissue evidence="2">Leaf</tissue>
    </source>
</reference>
<proteinExistence type="predicted"/>
<feature type="region of interest" description="Disordered" evidence="1">
    <location>
        <begin position="51"/>
        <end position="80"/>
    </location>
</feature>
<protein>
    <submittedName>
        <fullName evidence="2">Uncharacterized protein</fullName>
    </submittedName>
</protein>
<sequence>MRMLLTCRVRPSWFLSQARSPRQPHNKLLHQNEGLSPLQLLFILITSLSTAPSTSPSPSRSFPTSPPMESSAAVTFGSLLPPEPPDPDFDRVFPMDPPVPPVPPDPPPVLLGSAFLCQISPSCSSPVQQKESEAFMPWDLCSDVDVISTQPLLLLLPLAEVSLIRTLTTTERYSVLRYSLVSKLINFVSGEEHDLLKSALRALTIYHQENCVVVLFVASVLVVIADCKRISLHCSSFQSLEDWALKDEILAVNCFLKAAFITLAQAFGGYLFTVMCKSQPKPFLTGKPWSHVDGPSFLSFKLSQDVMMFWNDSFPRFEDVTHPWSFRVKFALPLYEEVTLCSTTLLPHCEAVTWNCVFVAMDSIVSDWSTWLWWSCSQLLGSSKRCFVTSEFVAGFSSIGYDCSVIGSWIEACDPHHSSSRVSEYSVLVVKAILLHKASPSATSFGLSSLQCLSDSIVPLFALRLGMNLNEITGFFILENLVTLFTPLSCCSNLCTAICLAVAFAKGLVPKLCCLNTLV</sequence>
<gene>
    <name evidence="2" type="primary">A10g500130.1_BraROA</name>
    <name evidence="2" type="ORF">IGI04_039212</name>
</gene>
<dbReference type="Proteomes" id="UP000823674">
    <property type="component" value="Chromosome A10"/>
</dbReference>
<feature type="compositionally biased region" description="Low complexity" evidence="1">
    <location>
        <begin position="51"/>
        <end position="63"/>
    </location>
</feature>
<name>A0ABQ7KNB7_BRACM</name>
<keyword evidence="3" id="KW-1185">Reference proteome</keyword>
<accession>A0ABQ7KNB7</accession>
<dbReference type="EMBL" id="JADBGQ010000010">
    <property type="protein sequence ID" value="KAG5374616.1"/>
    <property type="molecule type" value="Genomic_DNA"/>
</dbReference>
<evidence type="ECO:0000313" key="2">
    <source>
        <dbReference type="EMBL" id="KAG5374616.1"/>
    </source>
</evidence>
<evidence type="ECO:0000256" key="1">
    <source>
        <dbReference type="SAM" id="MobiDB-lite"/>
    </source>
</evidence>
<organism evidence="2 3">
    <name type="scientific">Brassica rapa subsp. trilocularis</name>
    <dbReference type="NCBI Taxonomy" id="1813537"/>
    <lineage>
        <taxon>Eukaryota</taxon>
        <taxon>Viridiplantae</taxon>
        <taxon>Streptophyta</taxon>
        <taxon>Embryophyta</taxon>
        <taxon>Tracheophyta</taxon>
        <taxon>Spermatophyta</taxon>
        <taxon>Magnoliopsida</taxon>
        <taxon>eudicotyledons</taxon>
        <taxon>Gunneridae</taxon>
        <taxon>Pentapetalae</taxon>
        <taxon>rosids</taxon>
        <taxon>malvids</taxon>
        <taxon>Brassicales</taxon>
        <taxon>Brassicaceae</taxon>
        <taxon>Brassiceae</taxon>
        <taxon>Brassica</taxon>
    </lineage>
</organism>